<dbReference type="VEuPathDB" id="FungiDB:JI435_421110"/>
<gene>
    <name evidence="1" type="ORF">JI435_421110</name>
</gene>
<accession>A0A7U2FHN0</accession>
<protein>
    <submittedName>
        <fullName evidence="1">Uncharacterized protein</fullName>
    </submittedName>
</protein>
<name>A0A7U2FHN0_PHANO</name>
<sequence length="52" mass="6090">MPCLRHIKASSKSFTVKPCKPRIVTVQACPSDNDHPHRHHSEHRQPFMICWN</sequence>
<dbReference type="AlphaFoldDB" id="A0A7U2FHN0"/>
<evidence type="ECO:0000313" key="2">
    <source>
        <dbReference type="Proteomes" id="UP000663193"/>
    </source>
</evidence>
<keyword evidence="2" id="KW-1185">Reference proteome</keyword>
<evidence type="ECO:0000313" key="1">
    <source>
        <dbReference type="EMBL" id="QRD04419.1"/>
    </source>
</evidence>
<dbReference type="EMBL" id="CP069039">
    <property type="protein sequence ID" value="QRD04419.1"/>
    <property type="molecule type" value="Genomic_DNA"/>
</dbReference>
<organism evidence="1 2">
    <name type="scientific">Phaeosphaeria nodorum (strain SN15 / ATCC MYA-4574 / FGSC 10173)</name>
    <name type="common">Glume blotch fungus</name>
    <name type="synonym">Parastagonospora nodorum</name>
    <dbReference type="NCBI Taxonomy" id="321614"/>
    <lineage>
        <taxon>Eukaryota</taxon>
        <taxon>Fungi</taxon>
        <taxon>Dikarya</taxon>
        <taxon>Ascomycota</taxon>
        <taxon>Pezizomycotina</taxon>
        <taxon>Dothideomycetes</taxon>
        <taxon>Pleosporomycetidae</taxon>
        <taxon>Pleosporales</taxon>
        <taxon>Pleosporineae</taxon>
        <taxon>Phaeosphaeriaceae</taxon>
        <taxon>Parastagonospora</taxon>
    </lineage>
</organism>
<proteinExistence type="predicted"/>
<reference evidence="2" key="1">
    <citation type="journal article" date="2021" name="BMC Genomics">
        <title>Chromosome-level genome assembly and manually-curated proteome of model necrotroph Parastagonospora nodorum Sn15 reveals a genome-wide trove of candidate effector homologs, and redundancy of virulence-related functions within an accessory chromosome.</title>
        <authorList>
            <person name="Bertazzoni S."/>
            <person name="Jones D.A.B."/>
            <person name="Phan H.T."/>
            <person name="Tan K.-C."/>
            <person name="Hane J.K."/>
        </authorList>
    </citation>
    <scope>NUCLEOTIDE SEQUENCE [LARGE SCALE GENOMIC DNA]</scope>
    <source>
        <strain evidence="2">SN15 / ATCC MYA-4574 / FGSC 10173)</strain>
    </source>
</reference>
<dbReference type="Proteomes" id="UP000663193">
    <property type="component" value="Chromosome 17"/>
</dbReference>